<proteinExistence type="predicted"/>
<evidence type="ECO:0000313" key="1">
    <source>
        <dbReference type="EMBL" id="QNN69390.1"/>
    </source>
</evidence>
<accession>A0A7G9SNG5</accession>
<dbReference type="EMBL" id="CP060719">
    <property type="protein sequence ID" value="QNN69390.1"/>
    <property type="molecule type" value="Genomic_DNA"/>
</dbReference>
<keyword evidence="2" id="KW-1185">Reference proteome</keyword>
<dbReference type="Proteomes" id="UP000515804">
    <property type="component" value="Chromosome"/>
</dbReference>
<protein>
    <submittedName>
        <fullName evidence="1">DUF2199 domain-containing protein</fullName>
    </submittedName>
</protein>
<dbReference type="Pfam" id="PF09965">
    <property type="entry name" value="DUF2199"/>
    <property type="match status" value="1"/>
</dbReference>
<dbReference type="KEGG" id="tcn:H9L16_11995"/>
<organism evidence="1 2">
    <name type="scientific">Thermomonas carbonis</name>
    <dbReference type="NCBI Taxonomy" id="1463158"/>
    <lineage>
        <taxon>Bacteria</taxon>
        <taxon>Pseudomonadati</taxon>
        <taxon>Pseudomonadota</taxon>
        <taxon>Gammaproteobacteria</taxon>
        <taxon>Lysobacterales</taxon>
        <taxon>Lysobacteraceae</taxon>
        <taxon>Thermomonas</taxon>
    </lineage>
</organism>
<dbReference type="InterPro" id="IPR018697">
    <property type="entry name" value="DUF2199"/>
</dbReference>
<sequence length="172" mass="19612">MAFSFRCSCCNEIHEGIPTFGFDAPAIAEWIPENERHKRVDLGSDDCVIDQERFLVRGCIEIPVQGEEQPFIWGAWVDLSQKDFDEWVKAFNLEEREHFGPFAGYLGSRLPGYPDTFNHHVVMHLRNKGTRPFIEVSPSENPLHIEQCGGISHDRLAEIYEIAMHGPRGSDA</sequence>
<dbReference type="RefSeq" id="WP_187551911.1">
    <property type="nucleotide sequence ID" value="NZ_CP060719.1"/>
</dbReference>
<name>A0A7G9SNG5_9GAMM</name>
<dbReference type="AlphaFoldDB" id="A0A7G9SNG5"/>
<reference evidence="1 2" key="1">
    <citation type="submission" date="2020-08" db="EMBL/GenBank/DDBJ databases">
        <title>Genome sequence of Thermomonas carbonis KCTC 42013T.</title>
        <authorList>
            <person name="Hyun D.-W."/>
            <person name="Bae J.-W."/>
        </authorList>
    </citation>
    <scope>NUCLEOTIDE SEQUENCE [LARGE SCALE GENOMIC DNA]</scope>
    <source>
        <strain evidence="1 2">KCTC 42013</strain>
    </source>
</reference>
<evidence type="ECO:0000313" key="2">
    <source>
        <dbReference type="Proteomes" id="UP000515804"/>
    </source>
</evidence>
<gene>
    <name evidence="1" type="ORF">H9L16_11995</name>
</gene>